<dbReference type="EMBL" id="FQUP01000004">
    <property type="protein sequence ID" value="SHG22752.1"/>
    <property type="molecule type" value="Genomic_DNA"/>
</dbReference>
<dbReference type="InterPro" id="IPR006059">
    <property type="entry name" value="SBP"/>
</dbReference>
<dbReference type="RefSeq" id="WP_073055822.1">
    <property type="nucleotide sequence ID" value="NZ_FQUP01000004.1"/>
</dbReference>
<dbReference type="OrthoDB" id="9798191at2"/>
<dbReference type="STRING" id="1122133.SAMN02745157_3729"/>
<keyword evidence="3" id="KW-0813">Transport</keyword>
<dbReference type="SUPFAM" id="SSF53850">
    <property type="entry name" value="Periplasmic binding protein-like II"/>
    <property type="match status" value="1"/>
</dbReference>
<keyword evidence="4" id="KW-0574">Periplasm</keyword>
<name>A0A1M5I3F4_9HYPH</name>
<evidence type="ECO:0000256" key="1">
    <source>
        <dbReference type="ARBA" id="ARBA00004418"/>
    </source>
</evidence>
<proteinExistence type="inferred from homology"/>
<evidence type="ECO:0000256" key="4">
    <source>
        <dbReference type="ARBA" id="ARBA00022764"/>
    </source>
</evidence>
<evidence type="ECO:0000313" key="7">
    <source>
        <dbReference type="Proteomes" id="UP000184485"/>
    </source>
</evidence>
<dbReference type="PANTHER" id="PTHR43649">
    <property type="entry name" value="ARABINOSE-BINDING PROTEIN-RELATED"/>
    <property type="match status" value="1"/>
</dbReference>
<feature type="chain" id="PRO_5013223077" evidence="5">
    <location>
        <begin position="25"/>
        <end position="430"/>
    </location>
</feature>
<comment type="similarity">
    <text evidence="2">Belongs to the bacterial solute-binding protein 1 family.</text>
</comment>
<evidence type="ECO:0000256" key="2">
    <source>
        <dbReference type="ARBA" id="ARBA00008520"/>
    </source>
</evidence>
<comment type="subcellular location">
    <subcellularLocation>
        <location evidence="1">Periplasm</location>
    </subcellularLocation>
</comment>
<dbReference type="Gene3D" id="3.40.190.10">
    <property type="entry name" value="Periplasmic binding protein-like II"/>
    <property type="match status" value="2"/>
</dbReference>
<keyword evidence="5" id="KW-0732">Signal</keyword>
<sequence>MNKLLKTRLVASTMLVASIVPAGAETVVTQWDQFATSGITAAGPAMDELIAACEKTLPGTKILRTVVPSIGIRESYRLAVSADKTPDLAYTWPAASVLAGYARTGKVAPLDAYYAKYKWDGINDFYRGRNSYKGKLYGVPMEQDLMGVYYNRDLFKKLGLEVPKTYAEFQAVASKVKEAGYVPIAFGNRDRWPATNTLSLILGLTAGRDGEEKVLFGDASWNQPAFKQAAETLASWAKDGYFPRGFNGIGYDEANALFLGGRAAMTVTGSWVLQDMARGAKFDLGVFMLPPIADGIPAGTMWGEGSQWQIAASAPDATKDAAAAYVDCLISPEHRQVWVEKGFLVPIGTKAEDLSGWNTLPAVKEFYAEGLKTPDTNFYDLHTTLPESVTQVLYPELQRLIGGNATPDEFLTAMQQSWSKAVANGERWQP</sequence>
<protein>
    <submittedName>
        <fullName evidence="6">Raffinose/stachyose/melibiose transport system substrate-binding protein</fullName>
    </submittedName>
</protein>
<dbReference type="Pfam" id="PF13416">
    <property type="entry name" value="SBP_bac_8"/>
    <property type="match status" value="1"/>
</dbReference>
<feature type="signal peptide" evidence="5">
    <location>
        <begin position="1"/>
        <end position="24"/>
    </location>
</feature>
<evidence type="ECO:0000313" key="6">
    <source>
        <dbReference type="EMBL" id="SHG22752.1"/>
    </source>
</evidence>
<dbReference type="Proteomes" id="UP000184485">
    <property type="component" value="Unassembled WGS sequence"/>
</dbReference>
<evidence type="ECO:0000256" key="5">
    <source>
        <dbReference type="SAM" id="SignalP"/>
    </source>
</evidence>
<accession>A0A1M5I3F4</accession>
<reference evidence="6 7" key="1">
    <citation type="submission" date="2016-11" db="EMBL/GenBank/DDBJ databases">
        <authorList>
            <person name="Jaros S."/>
            <person name="Januszkiewicz K."/>
            <person name="Wedrychowicz H."/>
        </authorList>
    </citation>
    <scope>NUCLEOTIDE SEQUENCE [LARGE SCALE GENOMIC DNA]</scope>
    <source>
        <strain evidence="6 7">DSM 19436</strain>
    </source>
</reference>
<dbReference type="AlphaFoldDB" id="A0A1M5I3F4"/>
<dbReference type="GO" id="GO:0042597">
    <property type="term" value="C:periplasmic space"/>
    <property type="evidence" value="ECO:0007669"/>
    <property type="project" value="UniProtKB-SubCell"/>
</dbReference>
<organism evidence="6 7">
    <name type="scientific">Kaistia soli DSM 19436</name>
    <dbReference type="NCBI Taxonomy" id="1122133"/>
    <lineage>
        <taxon>Bacteria</taxon>
        <taxon>Pseudomonadati</taxon>
        <taxon>Pseudomonadota</taxon>
        <taxon>Alphaproteobacteria</taxon>
        <taxon>Hyphomicrobiales</taxon>
        <taxon>Kaistiaceae</taxon>
        <taxon>Kaistia</taxon>
    </lineage>
</organism>
<gene>
    <name evidence="6" type="ORF">SAMN02745157_3729</name>
</gene>
<keyword evidence="7" id="KW-1185">Reference proteome</keyword>
<evidence type="ECO:0000256" key="3">
    <source>
        <dbReference type="ARBA" id="ARBA00022448"/>
    </source>
</evidence>
<dbReference type="PANTHER" id="PTHR43649:SF29">
    <property type="entry name" value="OSMOPROTECTIVE COMPOUNDS-BINDING PROTEIN GGTB"/>
    <property type="match status" value="1"/>
</dbReference>
<dbReference type="InterPro" id="IPR050490">
    <property type="entry name" value="Bact_solute-bd_prot1"/>
</dbReference>